<comment type="caution">
    <text evidence="1">The sequence shown here is derived from an EMBL/GenBank/DDBJ whole genome shotgun (WGS) entry which is preliminary data.</text>
</comment>
<gene>
    <name evidence="1" type="ORF">AUP44_07600</name>
</gene>
<protein>
    <submittedName>
        <fullName evidence="1">Uncharacterized protein</fullName>
    </submittedName>
</protein>
<dbReference type="AlphaFoldDB" id="A0A162KPF2"/>
<dbReference type="RefSeq" id="WP_062765445.1">
    <property type="nucleotide sequence ID" value="NZ_CP121045.1"/>
</dbReference>
<reference evidence="1 2" key="1">
    <citation type="submission" date="2015-12" db="EMBL/GenBank/DDBJ databases">
        <title>Genome sequence of Tistrella mobilis MCCC 1A02139.</title>
        <authorList>
            <person name="Lu L."/>
            <person name="Lai Q."/>
            <person name="Shao Z."/>
            <person name="Qian P."/>
        </authorList>
    </citation>
    <scope>NUCLEOTIDE SEQUENCE [LARGE SCALE GENOMIC DNA]</scope>
    <source>
        <strain evidence="1 2">MCCC 1A02139</strain>
    </source>
</reference>
<dbReference type="Proteomes" id="UP000075787">
    <property type="component" value="Unassembled WGS sequence"/>
</dbReference>
<evidence type="ECO:0000313" key="1">
    <source>
        <dbReference type="EMBL" id="KYO51793.1"/>
    </source>
</evidence>
<evidence type="ECO:0000313" key="2">
    <source>
        <dbReference type="Proteomes" id="UP000075787"/>
    </source>
</evidence>
<dbReference type="EMBL" id="LPZR01000165">
    <property type="protein sequence ID" value="KYO51793.1"/>
    <property type="molecule type" value="Genomic_DNA"/>
</dbReference>
<dbReference type="GeneID" id="97242299"/>
<name>A0A162KPF2_9PROT</name>
<sequence>MGLLAMPLPASQIAAAVEPEQLLRLDAAYPAEAVLHTAYDMAAEALIWLVPDAPEGSRLVAFARRSPDGAPVDAALAARFLDRLTDQSLRVMLRDRTAGVRDAVFSTAMAALAPG</sequence>
<proteinExistence type="predicted"/>
<organism evidence="1 2">
    <name type="scientific">Tistrella mobilis</name>
    <dbReference type="NCBI Taxonomy" id="171437"/>
    <lineage>
        <taxon>Bacteria</taxon>
        <taxon>Pseudomonadati</taxon>
        <taxon>Pseudomonadota</taxon>
        <taxon>Alphaproteobacteria</taxon>
        <taxon>Geminicoccales</taxon>
        <taxon>Geminicoccaceae</taxon>
        <taxon>Tistrella</taxon>
    </lineage>
</organism>
<accession>A0A162KPF2</accession>